<feature type="region of interest" description="Disordered" evidence="1">
    <location>
        <begin position="1"/>
        <end position="39"/>
    </location>
</feature>
<gene>
    <name evidence="2" type="ORF">METZ01_LOCUS407639</name>
</gene>
<accession>A0A382W8W6</accession>
<dbReference type="SUPFAM" id="SSF52540">
    <property type="entry name" value="P-loop containing nucleoside triphosphate hydrolases"/>
    <property type="match status" value="1"/>
</dbReference>
<evidence type="ECO:0008006" key="3">
    <source>
        <dbReference type="Google" id="ProtNLM"/>
    </source>
</evidence>
<proteinExistence type="predicted"/>
<organism evidence="2">
    <name type="scientific">marine metagenome</name>
    <dbReference type="NCBI Taxonomy" id="408172"/>
    <lineage>
        <taxon>unclassified sequences</taxon>
        <taxon>metagenomes</taxon>
        <taxon>ecological metagenomes</taxon>
    </lineage>
</organism>
<evidence type="ECO:0000256" key="1">
    <source>
        <dbReference type="SAM" id="MobiDB-lite"/>
    </source>
</evidence>
<feature type="non-terminal residue" evidence="2">
    <location>
        <position position="138"/>
    </location>
</feature>
<name>A0A382W8W6_9ZZZZ</name>
<dbReference type="Gene3D" id="3.40.50.11180">
    <property type="match status" value="1"/>
</dbReference>
<dbReference type="InterPro" id="IPR027417">
    <property type="entry name" value="P-loop_NTPase"/>
</dbReference>
<protein>
    <recommendedName>
        <fullName evidence="3">Transcription-repair coupling factor</fullName>
    </recommendedName>
</protein>
<dbReference type="AlphaFoldDB" id="A0A382W8W6"/>
<dbReference type="EMBL" id="UINC01157664">
    <property type="protein sequence ID" value="SVD54785.1"/>
    <property type="molecule type" value="Genomic_DNA"/>
</dbReference>
<evidence type="ECO:0000313" key="2">
    <source>
        <dbReference type="EMBL" id="SVD54785.1"/>
    </source>
</evidence>
<reference evidence="2" key="1">
    <citation type="submission" date="2018-05" db="EMBL/GenBank/DDBJ databases">
        <authorList>
            <person name="Lanie J.A."/>
            <person name="Ng W.-L."/>
            <person name="Kazmierczak K.M."/>
            <person name="Andrzejewski T.M."/>
            <person name="Davidsen T.M."/>
            <person name="Wayne K.J."/>
            <person name="Tettelin H."/>
            <person name="Glass J.I."/>
            <person name="Rusch D."/>
            <person name="Podicherti R."/>
            <person name="Tsui H.-C.T."/>
            <person name="Winkler M.E."/>
        </authorList>
    </citation>
    <scope>NUCLEOTIDE SEQUENCE</scope>
</reference>
<sequence>MFFDGPTGRKPLAWQGQSLKPPKPLRPFSATASMPPWVATTPGVDPADRMDLPLLEALPDLLGDEPALISVLGRRSAALVVPEPVRAIVLAAVARRSGRRPLLVVVPTGSEAERLVGDLGHYLGPDEVELFPAWETLP</sequence>